<feature type="domain" description="Cathepsin propeptide inhibitor" evidence="5">
    <location>
        <begin position="29"/>
        <end position="88"/>
    </location>
</feature>
<dbReference type="InterPro" id="IPR013201">
    <property type="entry name" value="Prot_inhib_I29"/>
</dbReference>
<keyword evidence="7" id="KW-1185">Reference proteome</keyword>
<dbReference type="GO" id="GO:0005764">
    <property type="term" value="C:lysosome"/>
    <property type="evidence" value="ECO:0000318"/>
    <property type="project" value="GO_Central"/>
</dbReference>
<dbReference type="GO" id="GO:0005615">
    <property type="term" value="C:extracellular space"/>
    <property type="evidence" value="ECO:0000318"/>
    <property type="project" value="GO_Central"/>
</dbReference>
<dbReference type="Gene3D" id="3.90.70.10">
    <property type="entry name" value="Cysteine proteinases"/>
    <property type="match status" value="1"/>
</dbReference>
<dbReference type="SMART" id="SM00645">
    <property type="entry name" value="Pept_C1"/>
    <property type="match status" value="1"/>
</dbReference>
<dbReference type="OMA" id="HNGEYSE"/>
<organism evidence="6 7">
    <name type="scientific">Monodelphis domestica</name>
    <name type="common">Gray short-tailed opossum</name>
    <dbReference type="NCBI Taxonomy" id="13616"/>
    <lineage>
        <taxon>Eukaryota</taxon>
        <taxon>Metazoa</taxon>
        <taxon>Chordata</taxon>
        <taxon>Craniata</taxon>
        <taxon>Vertebrata</taxon>
        <taxon>Euteleostomi</taxon>
        <taxon>Mammalia</taxon>
        <taxon>Metatheria</taxon>
        <taxon>Didelphimorphia</taxon>
        <taxon>Didelphidae</taxon>
        <taxon>Monodelphis</taxon>
    </lineage>
</organism>
<evidence type="ECO:0000313" key="7">
    <source>
        <dbReference type="Proteomes" id="UP000002280"/>
    </source>
</evidence>
<dbReference type="InParanoid" id="A0A5F8G3Q8"/>
<dbReference type="FunFam" id="3.90.70.10:FF:000332">
    <property type="entry name" value="Cathepsin L1"/>
    <property type="match status" value="1"/>
</dbReference>
<gene>
    <name evidence="6" type="primary">LOC100012857</name>
</gene>
<dbReference type="OrthoDB" id="9438972at2759"/>
<dbReference type="PROSITE" id="PS00640">
    <property type="entry name" value="THIOL_PROTEASE_ASN"/>
    <property type="match status" value="1"/>
</dbReference>
<accession>A0A5F8G3Q8</accession>
<reference evidence="6" key="3">
    <citation type="submission" date="2025-09" db="UniProtKB">
        <authorList>
            <consortium name="Ensembl"/>
        </authorList>
    </citation>
    <scope>IDENTIFICATION</scope>
</reference>
<dbReference type="InterPro" id="IPR038765">
    <property type="entry name" value="Papain-like_cys_pep_sf"/>
</dbReference>
<protein>
    <submittedName>
        <fullName evidence="6">Cathepsin L1-like</fullName>
    </submittedName>
</protein>
<dbReference type="Proteomes" id="UP000002280">
    <property type="component" value="Chromosome 6"/>
</dbReference>
<name>A0A5F8G3Q8_MONDO</name>
<proteinExistence type="inferred from homology"/>
<keyword evidence="2" id="KW-1015">Disulfide bond</keyword>
<feature type="domain" description="Peptidase C1A papain C-terminal" evidence="4">
    <location>
        <begin position="117"/>
        <end position="334"/>
    </location>
</feature>
<dbReference type="KEGG" id="mdo:100012857"/>
<evidence type="ECO:0000256" key="3">
    <source>
        <dbReference type="SAM" id="SignalP"/>
    </source>
</evidence>
<dbReference type="InterPro" id="IPR039417">
    <property type="entry name" value="Peptidase_C1A_papain-like"/>
</dbReference>
<dbReference type="Pfam" id="PF08246">
    <property type="entry name" value="Inhibitor_I29"/>
    <property type="match status" value="1"/>
</dbReference>
<dbReference type="AlphaFoldDB" id="A0A5F8G3Q8"/>
<dbReference type="FunCoup" id="A0A5F8G3Q8">
    <property type="interactions" value="571"/>
</dbReference>
<dbReference type="InterPro" id="IPR000668">
    <property type="entry name" value="Peptidase_C1A_C"/>
</dbReference>
<dbReference type="GO" id="GO:0004197">
    <property type="term" value="F:cysteine-type endopeptidase activity"/>
    <property type="evidence" value="ECO:0000318"/>
    <property type="project" value="GO_Central"/>
</dbReference>
<keyword evidence="3" id="KW-0732">Signal</keyword>
<dbReference type="PROSITE" id="PS00639">
    <property type="entry name" value="THIOL_PROTEASE_HIS"/>
    <property type="match status" value="1"/>
</dbReference>
<evidence type="ECO:0000256" key="1">
    <source>
        <dbReference type="ARBA" id="ARBA00008455"/>
    </source>
</evidence>
<dbReference type="SUPFAM" id="SSF54001">
    <property type="entry name" value="Cysteine proteinases"/>
    <property type="match status" value="1"/>
</dbReference>
<evidence type="ECO:0000256" key="2">
    <source>
        <dbReference type="ARBA" id="ARBA00023157"/>
    </source>
</evidence>
<dbReference type="InterPro" id="IPR013128">
    <property type="entry name" value="Peptidase_C1A"/>
</dbReference>
<dbReference type="PRINTS" id="PR00705">
    <property type="entry name" value="PAPAIN"/>
</dbReference>
<dbReference type="GeneID" id="100012857"/>
<feature type="signal peptide" evidence="3">
    <location>
        <begin position="1"/>
        <end position="17"/>
    </location>
</feature>
<dbReference type="Pfam" id="PF00112">
    <property type="entry name" value="Peptidase_C1"/>
    <property type="match status" value="1"/>
</dbReference>
<evidence type="ECO:0000259" key="5">
    <source>
        <dbReference type="SMART" id="SM00848"/>
    </source>
</evidence>
<dbReference type="GeneTree" id="ENSGT00940000153321"/>
<dbReference type="Ensembl" id="ENSMODT00000076597.1">
    <property type="protein sequence ID" value="ENSMODP00000042113.1"/>
    <property type="gene ID" value="ENSMODG00000047829.1"/>
</dbReference>
<dbReference type="CDD" id="cd02248">
    <property type="entry name" value="Peptidase_C1A"/>
    <property type="match status" value="1"/>
</dbReference>
<sequence>MNFYLCLASLCLGLAAAIPPFDRALDSQWHQWKAQHGKSYAANEDSWRRATWEKNLKMIERHNQEYSAGKHSFQLRMNKFGDMSTEEFKQVMNGYKSNGSQKRTKGSLYRESLLAQLPESVDWREKGYVTPVKEQRGCYSCWAFSAAGAIEGQWFRKTGKLVSLSVQNLVDCSIPEGNNGCDGGLMGNAFQYVQDNGGIDTEECYPYVAQDNECKYQPECSGANVTGFVKIPSTDERALMKAVANVGPISVAIDAGNPSFKFYQSGVYYDPQCSSSQLNHGVLVVGYGSEGKNGRKYWIVKNSWGENWGDNGYVLMAKDEDNHCGIITDASYPIV</sequence>
<dbReference type="RefSeq" id="XP_001367224.2">
    <property type="nucleotide sequence ID" value="XM_001367187.5"/>
</dbReference>
<dbReference type="InterPro" id="IPR025660">
    <property type="entry name" value="Pept_his_AS"/>
</dbReference>
<feature type="chain" id="PRO_5023872412" evidence="3">
    <location>
        <begin position="18"/>
        <end position="335"/>
    </location>
</feature>
<dbReference type="SMART" id="SM00848">
    <property type="entry name" value="Inhibitor_I29"/>
    <property type="match status" value="1"/>
</dbReference>
<dbReference type="Bgee" id="ENSMODG00000047829">
    <property type="expression patterns" value="Expressed in placenta and 8 other cell types or tissues"/>
</dbReference>
<evidence type="ECO:0000259" key="4">
    <source>
        <dbReference type="SMART" id="SM00645"/>
    </source>
</evidence>
<dbReference type="STRING" id="13616.ENSMODP00000042113"/>
<comment type="similarity">
    <text evidence="1">Belongs to the peptidase C1 family.</text>
</comment>
<evidence type="ECO:0000313" key="6">
    <source>
        <dbReference type="Ensembl" id="ENSMODP00000042113.1"/>
    </source>
</evidence>
<dbReference type="InterPro" id="IPR025661">
    <property type="entry name" value="Pept_asp_AS"/>
</dbReference>
<dbReference type="GO" id="GO:0051603">
    <property type="term" value="P:proteolysis involved in protein catabolic process"/>
    <property type="evidence" value="ECO:0000318"/>
    <property type="project" value="GO_Central"/>
</dbReference>
<dbReference type="PANTHER" id="PTHR12411">
    <property type="entry name" value="CYSTEINE PROTEASE FAMILY C1-RELATED"/>
    <property type="match status" value="1"/>
</dbReference>
<reference evidence="6" key="2">
    <citation type="submission" date="2025-08" db="UniProtKB">
        <authorList>
            <consortium name="Ensembl"/>
        </authorList>
    </citation>
    <scope>IDENTIFICATION</scope>
</reference>
<reference evidence="6 7" key="1">
    <citation type="journal article" date="2007" name="Nature">
        <title>Genome of the marsupial Monodelphis domestica reveals innovation in non-coding sequences.</title>
        <authorList>
            <person name="Mikkelsen T.S."/>
            <person name="Wakefield M.J."/>
            <person name="Aken B."/>
            <person name="Amemiya C.T."/>
            <person name="Chang J.L."/>
            <person name="Duke S."/>
            <person name="Garber M."/>
            <person name="Gentles A.J."/>
            <person name="Goodstadt L."/>
            <person name="Heger A."/>
            <person name="Jurka J."/>
            <person name="Kamal M."/>
            <person name="Mauceli E."/>
            <person name="Searle S.M."/>
            <person name="Sharpe T."/>
            <person name="Baker M.L."/>
            <person name="Batzer M.A."/>
            <person name="Benos P.V."/>
            <person name="Belov K."/>
            <person name="Clamp M."/>
            <person name="Cook A."/>
            <person name="Cuff J."/>
            <person name="Das R."/>
            <person name="Davidow L."/>
            <person name="Deakin J.E."/>
            <person name="Fazzari M.J."/>
            <person name="Glass J.L."/>
            <person name="Grabherr M."/>
            <person name="Greally J.M."/>
            <person name="Gu W."/>
            <person name="Hore T.A."/>
            <person name="Huttley G.A."/>
            <person name="Kleber M."/>
            <person name="Jirtle R.L."/>
            <person name="Koina E."/>
            <person name="Lee J.T."/>
            <person name="Mahony S."/>
            <person name="Marra M.A."/>
            <person name="Miller R.D."/>
            <person name="Nicholls R.D."/>
            <person name="Oda M."/>
            <person name="Papenfuss A.T."/>
            <person name="Parra Z.E."/>
            <person name="Pollock D.D."/>
            <person name="Ray D.A."/>
            <person name="Schein J.E."/>
            <person name="Speed T.P."/>
            <person name="Thompson K."/>
            <person name="VandeBerg J.L."/>
            <person name="Wade C.M."/>
            <person name="Walker J.A."/>
            <person name="Waters P.D."/>
            <person name="Webber C."/>
            <person name="Weidman J.R."/>
            <person name="Xie X."/>
            <person name="Zody M.C."/>
            <person name="Baldwin J."/>
            <person name="Abdouelleil A."/>
            <person name="Abdulkadir J."/>
            <person name="Abebe A."/>
            <person name="Abera B."/>
            <person name="Abreu J."/>
            <person name="Acer S.C."/>
            <person name="Aftuck L."/>
            <person name="Alexander A."/>
            <person name="An P."/>
            <person name="Anderson E."/>
            <person name="Anderson S."/>
            <person name="Arachi H."/>
            <person name="Azer M."/>
            <person name="Bachantsang P."/>
            <person name="Barry A."/>
            <person name="Bayul T."/>
            <person name="Berlin A."/>
            <person name="Bessette D."/>
            <person name="Bloom T."/>
            <person name="Bloom T."/>
            <person name="Boguslavskiy L."/>
            <person name="Bonnet C."/>
            <person name="Boukhgalter B."/>
            <person name="Bourzgui I."/>
            <person name="Brown A."/>
            <person name="Cahill P."/>
            <person name="Channer S."/>
            <person name="Cheshatsang Y."/>
            <person name="Chuda L."/>
            <person name="Citroen M."/>
            <person name="Collymore A."/>
            <person name="Cooke P."/>
            <person name="Costello M."/>
            <person name="D'Aco K."/>
            <person name="Daza R."/>
            <person name="De Haan G."/>
            <person name="DeGray S."/>
            <person name="DeMaso C."/>
            <person name="Dhargay N."/>
            <person name="Dooley K."/>
            <person name="Dooley E."/>
            <person name="Doricent M."/>
            <person name="Dorje P."/>
            <person name="Dorjee K."/>
            <person name="Dupes A."/>
            <person name="Elong R."/>
            <person name="Falk J."/>
            <person name="Farina A."/>
            <person name="Faro S."/>
            <person name="Ferguson D."/>
            <person name="Fisher S."/>
            <person name="Foley C.D."/>
            <person name="Franke A."/>
            <person name="Friedrich D."/>
            <person name="Gadbois L."/>
            <person name="Gearin G."/>
            <person name="Gearin C.R."/>
            <person name="Giannoukos G."/>
            <person name="Goode T."/>
            <person name="Graham J."/>
            <person name="Grandbois E."/>
            <person name="Grewal S."/>
            <person name="Gyaltsen K."/>
            <person name="Hafez N."/>
            <person name="Hagos B."/>
            <person name="Hall J."/>
            <person name="Henson C."/>
            <person name="Hollinger A."/>
            <person name="Honan T."/>
            <person name="Huard M.D."/>
            <person name="Hughes L."/>
            <person name="Hurhula B."/>
            <person name="Husby M.E."/>
            <person name="Kamat A."/>
            <person name="Kanga B."/>
            <person name="Kashin S."/>
            <person name="Khazanovich D."/>
            <person name="Kisner P."/>
            <person name="Lance K."/>
            <person name="Lara M."/>
            <person name="Lee W."/>
            <person name="Lennon N."/>
            <person name="Letendre F."/>
            <person name="LeVine R."/>
            <person name="Lipovsky A."/>
            <person name="Liu X."/>
            <person name="Liu J."/>
            <person name="Liu S."/>
            <person name="Lokyitsang T."/>
            <person name="Lokyitsang Y."/>
            <person name="Lubonja R."/>
            <person name="Lui A."/>
            <person name="MacDonald P."/>
            <person name="Magnisalis V."/>
            <person name="Maru K."/>
            <person name="Matthews C."/>
            <person name="McCusker W."/>
            <person name="McDonough S."/>
            <person name="Mehta T."/>
            <person name="Meldrim J."/>
            <person name="Meneus L."/>
            <person name="Mihai O."/>
            <person name="Mihalev A."/>
            <person name="Mihova T."/>
            <person name="Mittelman R."/>
            <person name="Mlenga V."/>
            <person name="Montmayeur A."/>
            <person name="Mulrain L."/>
            <person name="Navidi A."/>
            <person name="Naylor J."/>
            <person name="Negash T."/>
            <person name="Nguyen T."/>
            <person name="Nguyen N."/>
            <person name="Nicol R."/>
            <person name="Norbu C."/>
            <person name="Norbu N."/>
            <person name="Novod N."/>
            <person name="O'Neill B."/>
            <person name="Osman S."/>
            <person name="Markiewicz E."/>
            <person name="Oyono O.L."/>
            <person name="Patti C."/>
            <person name="Phunkhang P."/>
            <person name="Pierre F."/>
            <person name="Priest M."/>
            <person name="Raghuraman S."/>
            <person name="Rege F."/>
            <person name="Reyes R."/>
            <person name="Rise C."/>
            <person name="Rogov P."/>
            <person name="Ross K."/>
            <person name="Ryan E."/>
            <person name="Settipalli S."/>
            <person name="Shea T."/>
            <person name="Sherpa N."/>
            <person name="Shi L."/>
            <person name="Shih D."/>
            <person name="Sparrow T."/>
            <person name="Spaulding J."/>
            <person name="Stalker J."/>
            <person name="Stange-Thomann N."/>
            <person name="Stavropoulos S."/>
            <person name="Stone C."/>
            <person name="Strader C."/>
            <person name="Tesfaye S."/>
            <person name="Thomson T."/>
            <person name="Thoulutsang Y."/>
            <person name="Thoulutsang D."/>
            <person name="Topham K."/>
            <person name="Topping I."/>
            <person name="Tsamla T."/>
            <person name="Vassiliev H."/>
            <person name="Vo A."/>
            <person name="Wangchuk T."/>
            <person name="Wangdi T."/>
            <person name="Weiand M."/>
            <person name="Wilkinson J."/>
            <person name="Wilson A."/>
            <person name="Yadav S."/>
            <person name="Young G."/>
            <person name="Yu Q."/>
            <person name="Zembek L."/>
            <person name="Zhong D."/>
            <person name="Zimmer A."/>
            <person name="Zwirko Z."/>
            <person name="Jaffe D.B."/>
            <person name="Alvarez P."/>
            <person name="Brockman W."/>
            <person name="Butler J."/>
            <person name="Chin C."/>
            <person name="Gnerre S."/>
            <person name="MacCallum I."/>
            <person name="Graves J.A."/>
            <person name="Ponting C.P."/>
            <person name="Breen M."/>
            <person name="Samollow P.B."/>
            <person name="Lander E.S."/>
            <person name="Lindblad-Toh K."/>
        </authorList>
    </citation>
    <scope>NUCLEOTIDE SEQUENCE [LARGE SCALE GENOMIC DNA]</scope>
</reference>